<dbReference type="Proteomes" id="UP000005324">
    <property type="component" value="Unassembled WGS sequence"/>
</dbReference>
<reference evidence="8 9" key="1">
    <citation type="submission" date="2010-04" db="EMBL/GenBank/DDBJ databases">
        <authorList>
            <person name="Qin X."/>
            <person name="Bachman B."/>
            <person name="Battles P."/>
            <person name="Bell A."/>
            <person name="Bess C."/>
            <person name="Bickham C."/>
            <person name="Chaboub L."/>
            <person name="Chen D."/>
            <person name="Coyle M."/>
            <person name="Deiros D.R."/>
            <person name="Dinh H."/>
            <person name="Forbes L."/>
            <person name="Fowler G."/>
            <person name="Francisco L."/>
            <person name="Fu Q."/>
            <person name="Gubbala S."/>
            <person name="Hale W."/>
            <person name="Han Y."/>
            <person name="Hemphill L."/>
            <person name="Highlander S.K."/>
            <person name="Hirani K."/>
            <person name="Hogues M."/>
            <person name="Jackson L."/>
            <person name="Jakkamsetti A."/>
            <person name="Javaid M."/>
            <person name="Jiang H."/>
            <person name="Korchina V."/>
            <person name="Kovar C."/>
            <person name="Lara F."/>
            <person name="Lee S."/>
            <person name="Mata R."/>
            <person name="Mathew T."/>
            <person name="Moen C."/>
            <person name="Morales K."/>
            <person name="Munidasa M."/>
            <person name="Nazareth L."/>
            <person name="Ngo R."/>
            <person name="Nguyen L."/>
            <person name="Okwuonu G."/>
            <person name="Ongeri F."/>
            <person name="Patil S."/>
            <person name="Petrosino J."/>
            <person name="Pham C."/>
            <person name="Pham P."/>
            <person name="Pu L.-L."/>
            <person name="Puazo M."/>
            <person name="Raj R."/>
            <person name="Reid J."/>
            <person name="Rouhana J."/>
            <person name="Saada N."/>
            <person name="Shang Y."/>
            <person name="Simmons D."/>
            <person name="Thornton R."/>
            <person name="Warren J."/>
            <person name="Weissenberger G."/>
            <person name="Zhang J."/>
            <person name="Zhang L."/>
            <person name="Zhou C."/>
            <person name="Zhu D."/>
            <person name="Muzny D."/>
            <person name="Worley K."/>
            <person name="Gibbs R."/>
        </authorList>
    </citation>
    <scope>NUCLEOTIDE SEQUENCE [LARGE SCALE GENOMIC DNA]</scope>
    <source>
        <strain evidence="8 9">ATCC 49957</strain>
    </source>
</reference>
<comment type="caution">
    <text evidence="8">The sequence shown here is derived from an EMBL/GenBank/DDBJ whole genome shotgun (WGS) entry which is preliminary data.</text>
</comment>
<comment type="similarity">
    <text evidence="2">Belongs to the NADH dehydrogenase family.</text>
</comment>
<evidence type="ECO:0000256" key="5">
    <source>
        <dbReference type="ARBA" id="ARBA00023002"/>
    </source>
</evidence>
<keyword evidence="5 8" id="KW-0560">Oxidoreductase</keyword>
<accession>D5RJ81</accession>
<comment type="cofactor">
    <cofactor evidence="1">
        <name>FAD</name>
        <dbReference type="ChEBI" id="CHEBI:57692"/>
    </cofactor>
</comment>
<organism evidence="8 9">
    <name type="scientific">Pseudoroseomonas cervicalis ATCC 49957</name>
    <dbReference type="NCBI Taxonomy" id="525371"/>
    <lineage>
        <taxon>Bacteria</taxon>
        <taxon>Pseudomonadati</taxon>
        <taxon>Pseudomonadota</taxon>
        <taxon>Alphaproteobacteria</taxon>
        <taxon>Acetobacterales</taxon>
        <taxon>Roseomonadaceae</taxon>
        <taxon>Roseomonas</taxon>
    </lineage>
</organism>
<evidence type="ECO:0000313" key="8">
    <source>
        <dbReference type="EMBL" id="EFH12648.1"/>
    </source>
</evidence>
<evidence type="ECO:0000256" key="4">
    <source>
        <dbReference type="ARBA" id="ARBA00022827"/>
    </source>
</evidence>
<dbReference type="Gene3D" id="3.50.50.100">
    <property type="match status" value="1"/>
</dbReference>
<protein>
    <submittedName>
        <fullName evidence="8">Pyridine nucleotide-disulfide oxidoreductase</fullName>
        <ecNumber evidence="8">1.6.99.3</ecNumber>
    </submittedName>
</protein>
<dbReference type="EMBL" id="ADVL01000188">
    <property type="protein sequence ID" value="EFH12648.1"/>
    <property type="molecule type" value="Genomic_DNA"/>
</dbReference>
<keyword evidence="4" id="KW-0274">FAD</keyword>
<dbReference type="SUPFAM" id="SSF51905">
    <property type="entry name" value="FAD/NAD(P)-binding domain"/>
    <property type="match status" value="1"/>
</dbReference>
<dbReference type="AlphaFoldDB" id="D5RJ81"/>
<dbReference type="GO" id="GO:0003955">
    <property type="term" value="F:NAD(P)H dehydrogenase (quinone) activity"/>
    <property type="evidence" value="ECO:0007669"/>
    <property type="project" value="TreeGrafter"/>
</dbReference>
<dbReference type="InterPro" id="IPR036188">
    <property type="entry name" value="FAD/NAD-bd_sf"/>
</dbReference>
<evidence type="ECO:0000256" key="1">
    <source>
        <dbReference type="ARBA" id="ARBA00001974"/>
    </source>
</evidence>
<dbReference type="InterPro" id="IPR051169">
    <property type="entry name" value="NADH-Q_oxidoreductase"/>
</dbReference>
<dbReference type="PANTHER" id="PTHR42913:SF3">
    <property type="entry name" value="64 KDA MITOCHONDRIAL NADH DEHYDROGENASE (EUROFUNG)"/>
    <property type="match status" value="1"/>
</dbReference>
<dbReference type="HOGENOM" id="CLU_021377_7_0_5"/>
<dbReference type="InterPro" id="IPR023753">
    <property type="entry name" value="FAD/NAD-binding_dom"/>
</dbReference>
<keyword evidence="3" id="KW-0285">Flavoprotein</keyword>
<feature type="domain" description="FAD/NAD(P)-binding" evidence="7">
    <location>
        <begin position="61"/>
        <end position="399"/>
    </location>
</feature>
<evidence type="ECO:0000256" key="2">
    <source>
        <dbReference type="ARBA" id="ARBA00005272"/>
    </source>
</evidence>
<dbReference type="PANTHER" id="PTHR42913">
    <property type="entry name" value="APOPTOSIS-INDUCING FACTOR 1"/>
    <property type="match status" value="1"/>
</dbReference>
<evidence type="ECO:0000256" key="6">
    <source>
        <dbReference type="SAM" id="MobiDB-lite"/>
    </source>
</evidence>
<sequence length="497" mass="53444">MTGRPARRGARRITEQDGAGPPAGQPRRRPPVDCRRGVAPRGATPFPLPRSIAMPIDTPHRIVIVGGGAGGIHLATRLGPRLGTRHGRERPSGGHHEILLVDRDTAHIWKPRLHEVAAGTLDTGQEQVSFIVQASRHGFRYVPGEMLGLDREKRLLRLGALRGADGGEILPPRDLAYDTLVLALGSRANDFGIPGVREHCRFIDSRGQAEEFNTALRSAVIRHLAGPEEATLDIAIVGGGATGVELAAEINTALDLAAGYGFAGLRQRLRLTLVETAPRLLGALPERVAEASRQELERQGVRVLTGAQVVEVTEDALLLKDGRRIPAVLKVWAAGVRGPAVLDGLAGLEGARTGQLVVRPNLQATRDEAIFVIGDSAWLVPAGEERPLGATAQVAQQQARHLARYLPDHLAGKAPVPPFRYKHGGALVALGHYNAFGSLGRRGLLGGGAFIQGRFAQWSYASLYRRHQLALHGLSRALLFWLADALRRASSPRVKMD</sequence>
<evidence type="ECO:0000313" key="9">
    <source>
        <dbReference type="Proteomes" id="UP000005324"/>
    </source>
</evidence>
<dbReference type="EC" id="1.6.99.3" evidence="8"/>
<feature type="region of interest" description="Disordered" evidence="6">
    <location>
        <begin position="1"/>
        <end position="52"/>
    </location>
</feature>
<name>D5RJ81_9PROT</name>
<keyword evidence="9" id="KW-1185">Reference proteome</keyword>
<dbReference type="PRINTS" id="PR00368">
    <property type="entry name" value="FADPNR"/>
</dbReference>
<dbReference type="Pfam" id="PF07992">
    <property type="entry name" value="Pyr_redox_2"/>
    <property type="match status" value="1"/>
</dbReference>
<feature type="compositionally biased region" description="Basic residues" evidence="6">
    <location>
        <begin position="1"/>
        <end position="11"/>
    </location>
</feature>
<proteinExistence type="inferred from homology"/>
<dbReference type="GO" id="GO:0019646">
    <property type="term" value="P:aerobic electron transport chain"/>
    <property type="evidence" value="ECO:0007669"/>
    <property type="project" value="TreeGrafter"/>
</dbReference>
<gene>
    <name evidence="8" type="primary">ndh</name>
    <name evidence="8" type="ORF">HMPREF0731_1141</name>
</gene>
<evidence type="ECO:0000256" key="3">
    <source>
        <dbReference type="ARBA" id="ARBA00022630"/>
    </source>
</evidence>
<evidence type="ECO:0000259" key="7">
    <source>
        <dbReference type="Pfam" id="PF07992"/>
    </source>
</evidence>